<keyword evidence="5" id="KW-0804">Transcription</keyword>
<dbReference type="GO" id="GO:0000976">
    <property type="term" value="F:transcription cis-regulatory region binding"/>
    <property type="evidence" value="ECO:0007669"/>
    <property type="project" value="TreeGrafter"/>
</dbReference>
<proteinExistence type="predicted"/>
<protein>
    <submittedName>
        <fullName evidence="7">Two-component response regulator</fullName>
    </submittedName>
</protein>
<evidence type="ECO:0000256" key="5">
    <source>
        <dbReference type="ARBA" id="ARBA00023163"/>
    </source>
</evidence>
<evidence type="ECO:0000256" key="3">
    <source>
        <dbReference type="ARBA" id="ARBA00023015"/>
    </source>
</evidence>
<dbReference type="InterPro" id="IPR016032">
    <property type="entry name" value="Sig_transdc_resp-reg_C-effctor"/>
</dbReference>
<sequence length="210" mass="24048">MNKILLLEDDPILAKTILKYIKLNNYSVDWVKNGEEALEYCYNNRYIIYLFDINVPSLNGIDLLKSLRDYGDKTPTILISALVDISSITKGFVAGADDYLKKPFDPEELIVRIKAKTEFMQKSNIIFRDFEIDTINNKILLNGVELNLGIVQNNILITLIKNYPNPVIQDTLFELLEKPSNLALRVNISKIKKKLNINIKNVRGVGYKII</sequence>
<dbReference type="PROSITE" id="PS50110">
    <property type="entry name" value="RESPONSE_REGULATORY"/>
    <property type="match status" value="1"/>
</dbReference>
<dbReference type="SMART" id="SM00448">
    <property type="entry name" value="REC"/>
    <property type="match status" value="1"/>
</dbReference>
<keyword evidence="3" id="KW-0805">Transcription regulation</keyword>
<evidence type="ECO:0000256" key="2">
    <source>
        <dbReference type="ARBA" id="ARBA00023012"/>
    </source>
</evidence>
<dbReference type="PANTHER" id="PTHR48111:SF1">
    <property type="entry name" value="TWO-COMPONENT RESPONSE REGULATOR ORR33"/>
    <property type="match status" value="1"/>
</dbReference>
<dbReference type="GO" id="GO:0000156">
    <property type="term" value="F:phosphorelay response regulator activity"/>
    <property type="evidence" value="ECO:0007669"/>
    <property type="project" value="TreeGrafter"/>
</dbReference>
<accession>A0A1W1EHJ6</accession>
<dbReference type="GO" id="GO:0005829">
    <property type="term" value="C:cytosol"/>
    <property type="evidence" value="ECO:0007669"/>
    <property type="project" value="TreeGrafter"/>
</dbReference>
<dbReference type="SUPFAM" id="SSF46894">
    <property type="entry name" value="C-terminal effector domain of the bipartite response regulators"/>
    <property type="match status" value="1"/>
</dbReference>
<dbReference type="GO" id="GO:0006355">
    <property type="term" value="P:regulation of DNA-templated transcription"/>
    <property type="evidence" value="ECO:0007669"/>
    <property type="project" value="InterPro"/>
</dbReference>
<keyword evidence="1" id="KW-0597">Phosphoprotein</keyword>
<dbReference type="GO" id="GO:0032993">
    <property type="term" value="C:protein-DNA complex"/>
    <property type="evidence" value="ECO:0007669"/>
    <property type="project" value="TreeGrafter"/>
</dbReference>
<evidence type="ECO:0000259" key="6">
    <source>
        <dbReference type="PROSITE" id="PS50110"/>
    </source>
</evidence>
<dbReference type="PANTHER" id="PTHR48111">
    <property type="entry name" value="REGULATOR OF RPOS"/>
    <property type="match status" value="1"/>
</dbReference>
<organism evidence="7">
    <name type="scientific">hydrothermal vent metagenome</name>
    <dbReference type="NCBI Taxonomy" id="652676"/>
    <lineage>
        <taxon>unclassified sequences</taxon>
        <taxon>metagenomes</taxon>
        <taxon>ecological metagenomes</taxon>
    </lineage>
</organism>
<dbReference type="InterPro" id="IPR001789">
    <property type="entry name" value="Sig_transdc_resp-reg_receiver"/>
</dbReference>
<dbReference type="Pfam" id="PF00072">
    <property type="entry name" value="Response_reg"/>
    <property type="match status" value="1"/>
</dbReference>
<dbReference type="SUPFAM" id="SSF52172">
    <property type="entry name" value="CheY-like"/>
    <property type="match status" value="1"/>
</dbReference>
<evidence type="ECO:0000313" key="7">
    <source>
        <dbReference type="EMBL" id="SHO80348.1"/>
    </source>
</evidence>
<reference evidence="7" key="1">
    <citation type="submission" date="2016-10" db="EMBL/GenBank/DDBJ databases">
        <authorList>
            <person name="de Groot N.N."/>
        </authorList>
    </citation>
    <scope>NUCLEOTIDE SEQUENCE</scope>
</reference>
<feature type="domain" description="Response regulatory" evidence="6">
    <location>
        <begin position="3"/>
        <end position="117"/>
    </location>
</feature>
<dbReference type="InterPro" id="IPR011006">
    <property type="entry name" value="CheY-like_superfamily"/>
</dbReference>
<evidence type="ECO:0000256" key="4">
    <source>
        <dbReference type="ARBA" id="ARBA00023125"/>
    </source>
</evidence>
<evidence type="ECO:0000256" key="1">
    <source>
        <dbReference type="ARBA" id="ARBA00022553"/>
    </source>
</evidence>
<gene>
    <name evidence="7" type="ORF">MNB_SV-15-246</name>
</gene>
<dbReference type="InterPro" id="IPR036388">
    <property type="entry name" value="WH-like_DNA-bd_sf"/>
</dbReference>
<keyword evidence="2" id="KW-0902">Two-component regulatory system</keyword>
<keyword evidence="4" id="KW-0238">DNA-binding</keyword>
<name>A0A1W1EHJ6_9ZZZZ</name>
<dbReference type="InterPro" id="IPR039420">
    <property type="entry name" value="WalR-like"/>
</dbReference>
<dbReference type="EMBL" id="FRYL01000005">
    <property type="protein sequence ID" value="SHO80348.1"/>
    <property type="molecule type" value="Genomic_DNA"/>
</dbReference>
<dbReference type="AlphaFoldDB" id="A0A1W1EHJ6"/>
<dbReference type="Gene3D" id="1.10.10.10">
    <property type="entry name" value="Winged helix-like DNA-binding domain superfamily/Winged helix DNA-binding domain"/>
    <property type="match status" value="1"/>
</dbReference>
<dbReference type="Gene3D" id="3.40.50.2300">
    <property type="match status" value="1"/>
</dbReference>
<dbReference type="Gene3D" id="6.10.250.690">
    <property type="match status" value="1"/>
</dbReference>